<evidence type="ECO:0000313" key="4">
    <source>
        <dbReference type="EMBL" id="SSX00027.1"/>
    </source>
</evidence>
<dbReference type="PANTHER" id="PTHR21245">
    <property type="entry name" value="HETEROGENEOUS NUCLEAR RIBONUCLEOPROTEIN"/>
    <property type="match status" value="1"/>
</dbReference>
<dbReference type="EMBL" id="UFQT01000118">
    <property type="protein sequence ID" value="SSX20407.1"/>
    <property type="molecule type" value="Genomic_DNA"/>
</dbReference>
<evidence type="ECO:0000256" key="2">
    <source>
        <dbReference type="PROSITE-ProRule" id="PRU00176"/>
    </source>
</evidence>
<accession>A0A336LVQ3</accession>
<dbReference type="EMBL" id="UFQS01000118">
    <property type="protein sequence ID" value="SSX00027.1"/>
    <property type="molecule type" value="Genomic_DNA"/>
</dbReference>
<dbReference type="SMART" id="SM00360">
    <property type="entry name" value="RRM"/>
    <property type="match status" value="3"/>
</dbReference>
<evidence type="ECO:0000259" key="3">
    <source>
        <dbReference type="PROSITE" id="PS50102"/>
    </source>
</evidence>
<dbReference type="GO" id="GO:0003723">
    <property type="term" value="F:RNA binding"/>
    <property type="evidence" value="ECO:0007669"/>
    <property type="project" value="UniProtKB-UniRule"/>
</dbReference>
<keyword evidence="1 2" id="KW-0694">RNA-binding</keyword>
<sequence length="660" mass="75579">METEFNPNRRRSSGFSEFSTHSIESELSVASSLPAFSDLNSEVFVSKATGNGYPIIQSNGSLKFGPPLNFDGQEPGAECELYIKDFPTEFKECHLIPHFERFGEIYDFRLMMDYDNNNRGYAFVRFIQEEAANAALEVMKYFLLPNGSTLQVQKSYSKCRLYASNLPKDVPQENIQGIFRDIFPKMTNMTIHVTEQCNRAFAFIDFPDHATALEAKMSASPGYLYLFDREIKIVWAFPERQIQIPIDNTRKTLFIRNIGLSVNTADIKVFLTKAVPAKVIKNISSVRDFAFVDFSDHKSAEKVKEMLNGKVICKTPIEIEWARPPADDSIHNLKQTDFDLKLRLRCIANYWQSPIFIYGRVYEEIQVQCACVIIKSVTLVHYYFLEISYLDLIDMHSRICEVIVNLIEKFGNLPSEHLIIKVEGEVFSVIGVMKHMSVSPTIIPSLKYSSEFTIFAGEIVDLALMANIIGTSNYTELYKSYKARISNTNNFEFMNDLNINGRVLGYFMQKPRNNLPNLKEMSSDEMIFVLCCAYNYNNVNFFNALPTRYPLKYFYNNGVINHHQYVISAALLPIRFVQTKRNNGSCFGHITFGIVSQSKVQTPLQPQRPQWFYPRTYTPAIRPFFPQVVMSPAYPIYTPSVQITTNRAPVPLKAANSNAF</sequence>
<dbReference type="AlphaFoldDB" id="A0A336LVQ3"/>
<reference evidence="5" key="2">
    <citation type="submission" date="2018-07" db="EMBL/GenBank/DDBJ databases">
        <authorList>
            <person name="Quirk P.G."/>
            <person name="Krulwich T.A."/>
        </authorList>
    </citation>
    <scope>NUCLEOTIDE SEQUENCE</scope>
</reference>
<feature type="domain" description="RRM" evidence="3">
    <location>
        <begin position="159"/>
        <end position="238"/>
    </location>
</feature>
<dbReference type="InterPro" id="IPR035979">
    <property type="entry name" value="RBD_domain_sf"/>
</dbReference>
<reference evidence="4" key="1">
    <citation type="submission" date="2018-04" db="EMBL/GenBank/DDBJ databases">
        <authorList>
            <person name="Go L.Y."/>
            <person name="Mitchell J.A."/>
        </authorList>
    </citation>
    <scope>NUCLEOTIDE SEQUENCE</scope>
    <source>
        <tissue evidence="4">Whole organism</tissue>
    </source>
</reference>
<evidence type="ECO:0000256" key="1">
    <source>
        <dbReference type="ARBA" id="ARBA00022884"/>
    </source>
</evidence>
<dbReference type="Pfam" id="PF00076">
    <property type="entry name" value="RRM_1"/>
    <property type="match status" value="3"/>
</dbReference>
<dbReference type="InterPro" id="IPR000504">
    <property type="entry name" value="RRM_dom"/>
</dbReference>
<feature type="domain" description="RRM" evidence="3">
    <location>
        <begin position="79"/>
        <end position="157"/>
    </location>
</feature>
<proteinExistence type="predicted"/>
<feature type="domain" description="RRM" evidence="3">
    <location>
        <begin position="251"/>
        <end position="324"/>
    </location>
</feature>
<gene>
    <name evidence="5" type="primary">CSON001232</name>
</gene>
<dbReference type="PROSITE" id="PS50102">
    <property type="entry name" value="RRM"/>
    <property type="match status" value="3"/>
</dbReference>
<protein>
    <submittedName>
        <fullName evidence="5">CSON001232 protein</fullName>
    </submittedName>
</protein>
<dbReference type="SUPFAM" id="SSF54928">
    <property type="entry name" value="RNA-binding domain, RBD"/>
    <property type="match status" value="2"/>
</dbReference>
<dbReference type="InterPro" id="IPR012677">
    <property type="entry name" value="Nucleotide-bd_a/b_plait_sf"/>
</dbReference>
<dbReference type="Gene3D" id="3.30.70.330">
    <property type="match status" value="3"/>
</dbReference>
<name>A0A336LVQ3_CULSO</name>
<dbReference type="VEuPathDB" id="VectorBase:CSON001232"/>
<evidence type="ECO:0000313" key="5">
    <source>
        <dbReference type="EMBL" id="SSX20407.1"/>
    </source>
</evidence>
<organism evidence="5">
    <name type="scientific">Culicoides sonorensis</name>
    <name type="common">Biting midge</name>
    <dbReference type="NCBI Taxonomy" id="179676"/>
    <lineage>
        <taxon>Eukaryota</taxon>
        <taxon>Metazoa</taxon>
        <taxon>Ecdysozoa</taxon>
        <taxon>Arthropoda</taxon>
        <taxon>Hexapoda</taxon>
        <taxon>Insecta</taxon>
        <taxon>Pterygota</taxon>
        <taxon>Neoptera</taxon>
        <taxon>Endopterygota</taxon>
        <taxon>Diptera</taxon>
        <taxon>Nematocera</taxon>
        <taxon>Chironomoidea</taxon>
        <taxon>Ceratopogonidae</taxon>
        <taxon>Ceratopogoninae</taxon>
        <taxon>Culicoides</taxon>
        <taxon>Monoculicoides</taxon>
    </lineage>
</organism>